<dbReference type="RefSeq" id="WP_168448601.1">
    <property type="nucleotide sequence ID" value="NZ_JAAWWK010000001.1"/>
</dbReference>
<dbReference type="InterPro" id="IPR032687">
    <property type="entry name" value="AraC-type_N"/>
</dbReference>
<dbReference type="InterPro" id="IPR018060">
    <property type="entry name" value="HTH_AraC"/>
</dbReference>
<dbReference type="Proteomes" id="UP000765845">
    <property type="component" value="Unassembled WGS sequence"/>
</dbReference>
<gene>
    <name evidence="5" type="ORF">HCU74_01365</name>
</gene>
<evidence type="ECO:0000256" key="1">
    <source>
        <dbReference type="ARBA" id="ARBA00023015"/>
    </source>
</evidence>
<dbReference type="SMART" id="SM00342">
    <property type="entry name" value="HTH_ARAC"/>
    <property type="match status" value="1"/>
</dbReference>
<dbReference type="Pfam" id="PF12833">
    <property type="entry name" value="HTH_18"/>
    <property type="match status" value="1"/>
</dbReference>
<protein>
    <submittedName>
        <fullName evidence="5">AraC family transcriptional regulator</fullName>
    </submittedName>
</protein>
<reference evidence="5 6" key="1">
    <citation type="submission" date="2020-04" db="EMBL/GenBank/DDBJ databases">
        <authorList>
            <person name="Yoon J."/>
        </authorList>
    </citation>
    <scope>NUCLEOTIDE SEQUENCE [LARGE SCALE GENOMIC DNA]</scope>
    <source>
        <strain evidence="5 6">KMU-166</strain>
    </source>
</reference>
<dbReference type="PANTHER" id="PTHR47894:SF1">
    <property type="entry name" value="HTH-TYPE TRANSCRIPTIONAL REGULATOR VQSM"/>
    <property type="match status" value="1"/>
</dbReference>
<evidence type="ECO:0000313" key="5">
    <source>
        <dbReference type="EMBL" id="NKI16057.1"/>
    </source>
</evidence>
<evidence type="ECO:0000259" key="4">
    <source>
        <dbReference type="PROSITE" id="PS01124"/>
    </source>
</evidence>
<dbReference type="EMBL" id="JAAWWK010000001">
    <property type="protein sequence ID" value="NKI16057.1"/>
    <property type="molecule type" value="Genomic_DNA"/>
</dbReference>
<dbReference type="Pfam" id="PF12625">
    <property type="entry name" value="Arabinose_bd"/>
    <property type="match status" value="1"/>
</dbReference>
<dbReference type="PANTHER" id="PTHR47894">
    <property type="entry name" value="HTH-TYPE TRANSCRIPTIONAL REGULATOR GADX"/>
    <property type="match status" value="1"/>
</dbReference>
<feature type="domain" description="HTH araC/xylS-type" evidence="4">
    <location>
        <begin position="234"/>
        <end position="332"/>
    </location>
</feature>
<accession>A0ABX1GC28</accession>
<organism evidence="5 6">
    <name type="scientific">Spongiibacter thalassae</name>
    <dbReference type="NCBI Taxonomy" id="2721624"/>
    <lineage>
        <taxon>Bacteria</taxon>
        <taxon>Pseudomonadati</taxon>
        <taxon>Pseudomonadota</taxon>
        <taxon>Gammaproteobacteria</taxon>
        <taxon>Cellvibrionales</taxon>
        <taxon>Spongiibacteraceae</taxon>
        <taxon>Spongiibacter</taxon>
    </lineage>
</organism>
<evidence type="ECO:0000256" key="3">
    <source>
        <dbReference type="ARBA" id="ARBA00023163"/>
    </source>
</evidence>
<dbReference type="InterPro" id="IPR009057">
    <property type="entry name" value="Homeodomain-like_sf"/>
</dbReference>
<name>A0ABX1GC28_9GAMM</name>
<keyword evidence="1" id="KW-0805">Transcription regulation</keyword>
<evidence type="ECO:0000256" key="2">
    <source>
        <dbReference type="ARBA" id="ARBA00023125"/>
    </source>
</evidence>
<proteinExistence type="predicted"/>
<keyword evidence="6" id="KW-1185">Reference proteome</keyword>
<dbReference type="SUPFAM" id="SSF46689">
    <property type="entry name" value="Homeodomain-like"/>
    <property type="match status" value="1"/>
</dbReference>
<keyword evidence="3" id="KW-0804">Transcription</keyword>
<comment type="caution">
    <text evidence="5">The sequence shown here is derived from an EMBL/GenBank/DDBJ whole genome shotgun (WGS) entry which is preliminary data.</text>
</comment>
<keyword evidence="2" id="KW-0238">DNA-binding</keyword>
<dbReference type="PROSITE" id="PS01124">
    <property type="entry name" value="HTH_ARAC_FAMILY_2"/>
    <property type="match status" value="1"/>
</dbReference>
<dbReference type="Gene3D" id="1.10.10.60">
    <property type="entry name" value="Homeodomain-like"/>
    <property type="match status" value="1"/>
</dbReference>
<evidence type="ECO:0000313" key="6">
    <source>
        <dbReference type="Proteomes" id="UP000765845"/>
    </source>
</evidence>
<sequence>MFRPTKIKHYLRYMERLGFDAKRVLADTRIQHDMLDDPAYLIDTSQSQRVVSNMISLTGNDELGFDIGLDANFDDFGIAGYALMCCRHLKDVFDTWAAFGPTLVGSHLTLQLEERGGGRWRVTFNESVPLGPLLRFCAEETLSAGDWLSCTVIRDDIHYESVEFAYPTPDNIERYERVFNAPVIFDAPVTAVNVASPSLYQPCPDHRDTEFFNLCQSYCHEVMREITEGRPLSFKVRQIFLNSAGNLPNLETTAELLHMSSRTFKRKLQQEGVNFNELLSEFRCDLVKKYIESNKSLPLEKVALLTGYSDAKSLSRAFKNWTGQTVSDYRRTH</sequence>